<protein>
    <submittedName>
        <fullName evidence="2">Uncharacterized protein</fullName>
    </submittedName>
</protein>
<reference evidence="2 3" key="1">
    <citation type="submission" date="2024-08" db="EMBL/GenBank/DDBJ databases">
        <authorList>
            <person name="Cucini C."/>
            <person name="Frati F."/>
        </authorList>
    </citation>
    <scope>NUCLEOTIDE SEQUENCE [LARGE SCALE GENOMIC DNA]</scope>
</reference>
<dbReference type="EMBL" id="CAXLJM020000022">
    <property type="protein sequence ID" value="CAL8088575.1"/>
    <property type="molecule type" value="Genomic_DNA"/>
</dbReference>
<dbReference type="Proteomes" id="UP001642540">
    <property type="component" value="Unassembled WGS sequence"/>
</dbReference>
<proteinExistence type="predicted"/>
<name>A0ABP1Q7W0_9HEXA</name>
<evidence type="ECO:0000256" key="1">
    <source>
        <dbReference type="SAM" id="MobiDB-lite"/>
    </source>
</evidence>
<feature type="compositionally biased region" description="Basic and acidic residues" evidence="1">
    <location>
        <begin position="543"/>
        <end position="554"/>
    </location>
</feature>
<evidence type="ECO:0000313" key="3">
    <source>
        <dbReference type="Proteomes" id="UP001642540"/>
    </source>
</evidence>
<gene>
    <name evidence="2" type="ORF">ODALV1_LOCUS7103</name>
</gene>
<keyword evidence="3" id="KW-1185">Reference proteome</keyword>
<accession>A0ABP1Q7W0</accession>
<sequence length="751" mass="86306">MPCRIFRTPLIAESLLTKYAAELNRHSWKNQESLETLMNDWSDRIQLGIENLLKPSYATRTRCEFVWSYYVCSDRECPENESRQQTSHSENGPQGSSTHALKADSVIQYFKDAFHHIEKYRDRTNCIPKELFSVFDYNDVKPYILTLLNGFVKTICNVADKISNIITTPCHVQVYSSEDFLQLQDFVNVYVAEVMLRCTIRGDLVRFHKSMERFILNNLDNAGILPGTWPFDSNAIWKTETGLLQTNISPEKVFPDSAVLHLIYNNDLRTAYNRWYKKPENATRDFFCQQVIFVILQRLLSIRHLKADNEEAVGSIWKNIKYDRDQQFEVLCTRRFYKSLLGLQSIKPLAATILTLTHVRRIWENLCGGGMQFSLAVALDLILYDSNVPFIFGIPKRTVVPVFIPITFNKHHVRYDRIYQKAFEFIYHRNVGTRNIPVRRFINALTSEISKLPQRKRPVNFQSMFSLINQLLDDAETSKTPSFQNMHYSIRDALSSIRENGESIQPANTAGPSASARDLRGQMTNTKAKCSRSSYPNKSNKVNGEKPQVKKEPTTELPASTCNIKVISRIHLRHHKDYNFNIFFSGRPTSAGKRPCVVVISSDEEYETADDAHNQRVVSETSNLSSNKRKSRWFSRFKKHCEPKLRRTSASGNDFASVSFTKTSKRSINEVISDDCDVEYSQDFQTPASDSGDSSGERSQRNLSNWEITNNQSDDSDCSSTYSQLGYENNIRPVVNGCQCTSKPYRLAQRS</sequence>
<organism evidence="2 3">
    <name type="scientific">Orchesella dallaii</name>
    <dbReference type="NCBI Taxonomy" id="48710"/>
    <lineage>
        <taxon>Eukaryota</taxon>
        <taxon>Metazoa</taxon>
        <taxon>Ecdysozoa</taxon>
        <taxon>Arthropoda</taxon>
        <taxon>Hexapoda</taxon>
        <taxon>Collembola</taxon>
        <taxon>Entomobryomorpha</taxon>
        <taxon>Entomobryoidea</taxon>
        <taxon>Orchesellidae</taxon>
        <taxon>Orchesellinae</taxon>
        <taxon>Orchesella</taxon>
    </lineage>
</organism>
<feature type="compositionally biased region" description="Polar residues" evidence="1">
    <location>
        <begin position="526"/>
        <end position="542"/>
    </location>
</feature>
<feature type="region of interest" description="Disordered" evidence="1">
    <location>
        <begin position="526"/>
        <end position="556"/>
    </location>
</feature>
<comment type="caution">
    <text evidence="2">The sequence shown here is derived from an EMBL/GenBank/DDBJ whole genome shotgun (WGS) entry which is preliminary data.</text>
</comment>
<feature type="compositionally biased region" description="Polar residues" evidence="1">
    <location>
        <begin position="682"/>
        <end position="694"/>
    </location>
</feature>
<feature type="region of interest" description="Disordered" evidence="1">
    <location>
        <begin position="682"/>
        <end position="701"/>
    </location>
</feature>
<feature type="non-terminal residue" evidence="2">
    <location>
        <position position="751"/>
    </location>
</feature>
<evidence type="ECO:0000313" key="2">
    <source>
        <dbReference type="EMBL" id="CAL8088575.1"/>
    </source>
</evidence>